<feature type="region of interest" description="Disordered" evidence="1">
    <location>
        <begin position="153"/>
        <end position="230"/>
    </location>
</feature>
<proteinExistence type="predicted"/>
<evidence type="ECO:0008006" key="4">
    <source>
        <dbReference type="Google" id="ProtNLM"/>
    </source>
</evidence>
<organism evidence="2 3">
    <name type="scientific">Caulobacter segnis</name>
    <dbReference type="NCBI Taxonomy" id="88688"/>
    <lineage>
        <taxon>Bacteria</taxon>
        <taxon>Pseudomonadati</taxon>
        <taxon>Pseudomonadota</taxon>
        <taxon>Alphaproteobacteria</taxon>
        <taxon>Caulobacterales</taxon>
        <taxon>Caulobacteraceae</taxon>
        <taxon>Caulobacter</taxon>
    </lineage>
</organism>
<feature type="compositionally biased region" description="Basic and acidic residues" evidence="1">
    <location>
        <begin position="188"/>
        <end position="203"/>
    </location>
</feature>
<gene>
    <name evidence="2" type="ORF">MZV50_19150</name>
</gene>
<dbReference type="EMBL" id="CP096040">
    <property type="protein sequence ID" value="USQ94678.1"/>
    <property type="molecule type" value="Genomic_DNA"/>
</dbReference>
<protein>
    <recommendedName>
        <fullName evidence="4">Lectin-like protein BA14k</fullName>
    </recommendedName>
</protein>
<evidence type="ECO:0000313" key="2">
    <source>
        <dbReference type="EMBL" id="USQ94678.1"/>
    </source>
</evidence>
<feature type="compositionally biased region" description="Low complexity" evidence="1">
    <location>
        <begin position="62"/>
        <end position="86"/>
    </location>
</feature>
<name>A0ABY4ZQ12_9CAUL</name>
<sequence length="230" mass="25116">MRLGAWTRRWLAVSGGVLANGLILGALVLIEEQPPSVEETPVLLLDLTPPERSRTPERRQAAPKAAASRPSPTASPEPASTASGEAGAVQPAPGEPTSPAIDPAWRIDRKTIDSWRITEGVPEWGWGRYYRACKGLSSEHMTPDEKERCYGAWGGGTRDKRPSPGFVGPIDETKWQEHPPAPKTASTYDKDAARGQHCRDYRRGRTPGFSERNLASTGKPPPTLRERGCF</sequence>
<evidence type="ECO:0000256" key="1">
    <source>
        <dbReference type="SAM" id="MobiDB-lite"/>
    </source>
</evidence>
<evidence type="ECO:0000313" key="3">
    <source>
        <dbReference type="Proteomes" id="UP001057520"/>
    </source>
</evidence>
<reference evidence="2 3" key="1">
    <citation type="submission" date="2022-04" db="EMBL/GenBank/DDBJ databases">
        <title>Genome sequence of soybean root-associated Caulobacter segnis RL271.</title>
        <authorList>
            <person name="Longley R."/>
            <person name="Bonito G."/>
            <person name="Trigodet F."/>
            <person name="Crosson S."/>
            <person name="Fiebig A."/>
        </authorList>
    </citation>
    <scope>NUCLEOTIDE SEQUENCE [LARGE SCALE GENOMIC DNA]</scope>
    <source>
        <strain evidence="2 3">RL271</strain>
    </source>
</reference>
<keyword evidence="3" id="KW-1185">Reference proteome</keyword>
<feature type="compositionally biased region" description="Basic and acidic residues" evidence="1">
    <location>
        <begin position="49"/>
        <end position="60"/>
    </location>
</feature>
<dbReference type="Proteomes" id="UP001057520">
    <property type="component" value="Chromosome"/>
</dbReference>
<accession>A0ABY4ZQ12</accession>
<feature type="region of interest" description="Disordered" evidence="1">
    <location>
        <begin position="41"/>
        <end position="102"/>
    </location>
</feature>